<dbReference type="AlphaFoldDB" id="A0A4U7N7P1"/>
<keyword evidence="1" id="KW-0812">Transmembrane</keyword>
<dbReference type="EMBL" id="SULI01000003">
    <property type="protein sequence ID" value="TKZ21673.1"/>
    <property type="molecule type" value="Genomic_DNA"/>
</dbReference>
<evidence type="ECO:0000313" key="3">
    <source>
        <dbReference type="Proteomes" id="UP000306575"/>
    </source>
</evidence>
<keyword evidence="2" id="KW-0396">Initiation factor</keyword>
<proteinExistence type="predicted"/>
<keyword evidence="2" id="KW-0648">Protein biosynthesis</keyword>
<evidence type="ECO:0000256" key="1">
    <source>
        <dbReference type="SAM" id="Phobius"/>
    </source>
</evidence>
<gene>
    <name evidence="2" type="ORF">FAP39_03470</name>
</gene>
<accession>A0A4U7N7P1</accession>
<protein>
    <submittedName>
        <fullName evidence="2">Translation initiation factor 3</fullName>
    </submittedName>
</protein>
<keyword evidence="1" id="KW-1133">Transmembrane helix</keyword>
<name>A0A4U7N7P1_9RHOB</name>
<dbReference type="Gene3D" id="1.20.120.20">
    <property type="entry name" value="Apolipoprotein"/>
    <property type="match status" value="1"/>
</dbReference>
<organism evidence="2 3">
    <name type="scientific">Shimia litoralis</name>
    <dbReference type="NCBI Taxonomy" id="420403"/>
    <lineage>
        <taxon>Bacteria</taxon>
        <taxon>Pseudomonadati</taxon>
        <taxon>Pseudomonadota</taxon>
        <taxon>Alphaproteobacteria</taxon>
        <taxon>Rhodobacterales</taxon>
        <taxon>Roseobacteraceae</taxon>
    </lineage>
</organism>
<feature type="transmembrane region" description="Helical" evidence="1">
    <location>
        <begin position="37"/>
        <end position="55"/>
    </location>
</feature>
<keyword evidence="1" id="KW-0472">Membrane</keyword>
<evidence type="ECO:0000313" key="2">
    <source>
        <dbReference type="EMBL" id="TKZ21673.1"/>
    </source>
</evidence>
<reference evidence="2 3" key="1">
    <citation type="submission" date="2019-04" db="EMBL/GenBank/DDBJ databases">
        <title>Genome sequence of Pelagicola litoralis CL-ES2.</title>
        <authorList>
            <person name="Cao J."/>
        </authorList>
    </citation>
    <scope>NUCLEOTIDE SEQUENCE [LARGE SCALE GENOMIC DNA]</scope>
    <source>
        <strain evidence="2 3">CL-ES2</strain>
    </source>
</reference>
<comment type="caution">
    <text evidence="2">The sequence shown here is derived from an EMBL/GenBank/DDBJ whole genome shotgun (WGS) entry which is preliminary data.</text>
</comment>
<dbReference type="OrthoDB" id="7746116at2"/>
<dbReference type="Proteomes" id="UP000306575">
    <property type="component" value="Unassembled WGS sequence"/>
</dbReference>
<keyword evidence="3" id="KW-1185">Reference proteome</keyword>
<sequence length="268" mass="27006">MQEFPPCCPTIERAFGPQRGSPVGMARNCKESLTMKNLIIAVVVLGAGVVGYVLLTGQKGDDTAPTAQAPSAVETVTEQVQSATEEAAEAASDVVTDMTDSATDAMEDAATAVEETVDTATEAAEGAMESASDAVTEAADTAQDAVSDVVEDATTAAESAADTATEAASEAMDAVTPTTDTATDAATDAVTDAATDTATEAASAAAEATMADVLTVDGFDMGKVSEMIDQSSLDAMKKTALKTGLQQAQDNPEMLKAALDGVKSALGM</sequence>
<dbReference type="GO" id="GO:0003743">
    <property type="term" value="F:translation initiation factor activity"/>
    <property type="evidence" value="ECO:0007669"/>
    <property type="project" value="UniProtKB-KW"/>
</dbReference>